<evidence type="ECO:0000313" key="2">
    <source>
        <dbReference type="EMBL" id="GAA4973560.1"/>
    </source>
</evidence>
<keyword evidence="3" id="KW-1185">Reference proteome</keyword>
<accession>A0ABP9HLT9</accession>
<reference evidence="3" key="1">
    <citation type="journal article" date="2019" name="Int. J. Syst. Evol. Microbiol.">
        <title>The Global Catalogue of Microorganisms (GCM) 10K type strain sequencing project: providing services to taxonomists for standard genome sequencing and annotation.</title>
        <authorList>
            <consortium name="The Broad Institute Genomics Platform"/>
            <consortium name="The Broad Institute Genome Sequencing Center for Infectious Disease"/>
            <person name="Wu L."/>
            <person name="Ma J."/>
        </authorList>
    </citation>
    <scope>NUCLEOTIDE SEQUENCE [LARGE SCALE GENOMIC DNA]</scope>
    <source>
        <strain evidence="3">JCM 17657</strain>
    </source>
</reference>
<dbReference type="EMBL" id="BAABIV010000003">
    <property type="protein sequence ID" value="GAA4973560.1"/>
    <property type="molecule type" value="Genomic_DNA"/>
</dbReference>
<name>A0ABP9HLT9_9ACTN</name>
<protein>
    <submittedName>
        <fullName evidence="2">Uncharacterized protein</fullName>
    </submittedName>
</protein>
<sequence length="55" mass="5798">MIQHRITVQVPPVARPVCAGAPDVVVEAMVSLPPGTGVSERSRTGRGGRGRDRYG</sequence>
<evidence type="ECO:0000313" key="3">
    <source>
        <dbReference type="Proteomes" id="UP001500610"/>
    </source>
</evidence>
<organism evidence="2 3">
    <name type="scientific">Streptomyces hyderabadensis</name>
    <dbReference type="NCBI Taxonomy" id="598549"/>
    <lineage>
        <taxon>Bacteria</taxon>
        <taxon>Bacillati</taxon>
        <taxon>Actinomycetota</taxon>
        <taxon>Actinomycetes</taxon>
        <taxon>Kitasatosporales</taxon>
        <taxon>Streptomycetaceae</taxon>
        <taxon>Streptomyces</taxon>
    </lineage>
</organism>
<proteinExistence type="predicted"/>
<comment type="caution">
    <text evidence="2">The sequence shown here is derived from an EMBL/GenBank/DDBJ whole genome shotgun (WGS) entry which is preliminary data.</text>
</comment>
<dbReference type="Proteomes" id="UP001500610">
    <property type="component" value="Unassembled WGS sequence"/>
</dbReference>
<feature type="region of interest" description="Disordered" evidence="1">
    <location>
        <begin position="32"/>
        <end position="55"/>
    </location>
</feature>
<gene>
    <name evidence="2" type="ORF">GCM10023257_07490</name>
</gene>
<evidence type="ECO:0000256" key="1">
    <source>
        <dbReference type="SAM" id="MobiDB-lite"/>
    </source>
</evidence>